<keyword evidence="5" id="KW-0611">Plant defense</keyword>
<dbReference type="InterPro" id="IPR058922">
    <property type="entry name" value="WHD_DRP"/>
</dbReference>
<gene>
    <name evidence="12" type="ORF">U9M48_042367</name>
</gene>
<evidence type="ECO:0000313" key="12">
    <source>
        <dbReference type="EMBL" id="WVZ96768.1"/>
    </source>
</evidence>
<dbReference type="InterPro" id="IPR002182">
    <property type="entry name" value="NB-ARC"/>
</dbReference>
<dbReference type="InterPro" id="IPR044974">
    <property type="entry name" value="Disease_R_plants"/>
</dbReference>
<dbReference type="GO" id="GO:0043531">
    <property type="term" value="F:ADP binding"/>
    <property type="evidence" value="ECO:0007669"/>
    <property type="project" value="InterPro"/>
</dbReference>
<dbReference type="Gene3D" id="1.20.5.4130">
    <property type="match status" value="1"/>
</dbReference>
<dbReference type="PANTHER" id="PTHR23155:SF1135">
    <property type="entry name" value="OS08G0246300 PROTEIN"/>
    <property type="match status" value="1"/>
</dbReference>
<keyword evidence="4" id="KW-0547">Nucleotide-binding</keyword>
<evidence type="ECO:0000256" key="5">
    <source>
        <dbReference type="ARBA" id="ARBA00022821"/>
    </source>
</evidence>
<dbReference type="InterPro" id="IPR027417">
    <property type="entry name" value="P-loop_NTPase"/>
</dbReference>
<feature type="domain" description="NB-ARC" evidence="8">
    <location>
        <begin position="236"/>
        <end position="373"/>
    </location>
</feature>
<feature type="compositionally biased region" description="Low complexity" evidence="7">
    <location>
        <begin position="518"/>
        <end position="536"/>
    </location>
</feature>
<dbReference type="Pfam" id="PF00931">
    <property type="entry name" value="NB-ARC"/>
    <property type="match status" value="3"/>
</dbReference>
<dbReference type="InterPro" id="IPR041118">
    <property type="entry name" value="Rx_N"/>
</dbReference>
<feature type="domain" description="Disease resistance N-terminal" evidence="9">
    <location>
        <begin position="13"/>
        <end position="88"/>
    </location>
</feature>
<dbReference type="GO" id="GO:0098542">
    <property type="term" value="P:defense response to other organism"/>
    <property type="evidence" value="ECO:0007669"/>
    <property type="project" value="TreeGrafter"/>
</dbReference>
<dbReference type="InterPro" id="IPR055414">
    <property type="entry name" value="LRR_R13L4/SHOC2-like"/>
</dbReference>
<evidence type="ECO:0000256" key="7">
    <source>
        <dbReference type="SAM" id="MobiDB-lite"/>
    </source>
</evidence>
<evidence type="ECO:0000259" key="9">
    <source>
        <dbReference type="Pfam" id="PF18052"/>
    </source>
</evidence>
<name>A0AAQ3UQD8_PASNO</name>
<reference evidence="12 13" key="1">
    <citation type="submission" date="2024-02" db="EMBL/GenBank/DDBJ databases">
        <title>High-quality chromosome-scale genome assembly of Pensacola bahiagrass (Paspalum notatum Flugge var. saurae).</title>
        <authorList>
            <person name="Vega J.M."/>
            <person name="Podio M."/>
            <person name="Orjuela J."/>
            <person name="Siena L.A."/>
            <person name="Pessino S.C."/>
            <person name="Combes M.C."/>
            <person name="Mariac C."/>
            <person name="Albertini E."/>
            <person name="Pupilli F."/>
            <person name="Ortiz J.P.A."/>
            <person name="Leblanc O."/>
        </authorList>
    </citation>
    <scope>NUCLEOTIDE SEQUENCE [LARGE SCALE GENOMIC DNA]</scope>
    <source>
        <strain evidence="12">R1</strain>
        <tissue evidence="12">Leaf</tissue>
    </source>
</reference>
<evidence type="ECO:0000256" key="2">
    <source>
        <dbReference type="ARBA" id="ARBA00022614"/>
    </source>
</evidence>
<accession>A0AAQ3UQD8</accession>
<dbReference type="Proteomes" id="UP001341281">
    <property type="component" value="Chromosome 10"/>
</dbReference>
<keyword evidence="2" id="KW-0433">Leucine-rich repeat</keyword>
<evidence type="ECO:0000313" key="13">
    <source>
        <dbReference type="Proteomes" id="UP001341281"/>
    </source>
</evidence>
<keyword evidence="13" id="KW-1185">Reference proteome</keyword>
<feature type="region of interest" description="Disordered" evidence="7">
    <location>
        <begin position="1870"/>
        <end position="1890"/>
    </location>
</feature>
<feature type="domain" description="Disease resistance R13L4/SHOC-2-like LRR" evidence="11">
    <location>
        <begin position="1497"/>
        <end position="1601"/>
    </location>
</feature>
<dbReference type="InterPro" id="IPR038005">
    <property type="entry name" value="RX-like_CC"/>
</dbReference>
<comment type="similarity">
    <text evidence="1">Belongs to the disease resistance NB-LRR family.</text>
</comment>
<dbReference type="CDD" id="cd14798">
    <property type="entry name" value="RX-CC_like"/>
    <property type="match status" value="1"/>
</dbReference>
<keyword evidence="3" id="KW-0677">Repeat</keyword>
<sequence>MAQLGLGLAKTAVEGTLSLVKKAIEEEEELKVKVQDDLVFITGEFEMIQSFLRVANKERAKNEVVQTWVRQVRTLAFDVEDQVEIVIHLDIKSYWWGWLLRCWHKTLYCLPPLPLDVGVAELKQLKARVEDVSQRNMRYRLIGDSGSGSGSDLNSKRVTATEYLAPVTEATSAFHLLCDVWKELGKWRSTGDLEKLILSSRGNGASSRSLFRGIYENLQKNSLFTGPGLSQLTSLLKRQDQDLQVISVWGCGEADDQVTSSIFWKVHGDAEICQEFQSRAWVKLTHPFSPTEFLNNLLTQFCKTSRQANEMVMSCAAPLALHELVQMVKEHKYLILLEEVSSKAEWDAIRMHLPDRKNGSRIVVSTKHLRLALLCTGEPYQVSQLDGGLSQPICAISKKEGCVLHAAPHPAAASAIGVPAQGLPPLMRAATRGSTGLAAPAGLDGPAGPAASASLVSAITPHVGRHPRSPPSHYLATATRGETSVDASRRGSGSPPVSLTGCGRCLQGSSPSRLRLQAAAPSSSSSSSPPVRASAAGHAGSPPRAATSSSSVLCPAPCLAIKQFCWFSLSNLQTLLEIKQKQFINWPLPSESRVNPSRCLLLPLARPRCPNAALAIDHPLIIPTPYVTSPAGSAILSIGRLSGKGELIWQISCRGLISVWGKSSRKISTIIHKVYSSIMHKSKQFEGAEFKRHSWVDVTTKFKLKAFSRRLLMNFLSEDLDQVEEIAAVWSMSQSQLTQECCKFLRKEDCLVVINGLDSKDDWDSIKDAFLAKPIRGCIIVLTRENDIATYCVDGEDGALISFHELEADTVLRSSIKVRVLAVLKLNPSILDGSGAGRWASSRGDRFLSIRREEAREWHDKFRDLHNYNQLIAHGRVTSLWGTDGAWKKSDIVRGLYYEEMLRSECSVERSFEEHQSMASSTVEKFTMFSWVDVQHPFDLIAFSRRLLLDFRSDDLKAKRIAAVDIMEDPRVPIQDCRKILRRHKCLVVIDGLQTKGEWDEIKEAFFLSELDNKGCIIVITNEDSVAKYVVSEKDQAINLGGGREKVDRPLIKGCAPHLFSHRSVKARDWANRFPLIGSQAESAYRLADYRMVPGVTTVWGIAGVGKSTLVRSMYSHIMLGLCQTFENRYGDVIDNQLAVRSAFKVYGWVDVPSPFNLTELSRRLLLDFQSDDPQAKEAAAVGIVEGQDPIHGCRRIMHQNRCLVVIDGLRSTDDWDLIKASFLTDATANKSCLVVITNEERVATHCIDDKSRVVNVKSLETDSALNFFSKITWGQKYSELRPTEEEVSKLVIAKCGGILKVIVAMSEFFATEIEKGRASDTYDLAKYLLDQKDGEFMGMLERDPRFHSLRALFDWMQSYFDRYFDACSDSLKPCIFYMSIFPANHDIRRRRLQRRWIAEGYCRDTSHTVAEDNGTGLLDELVKLTIIQQKKGQTVCQVNNRFFHEYIISRPMEDNPVFALEGHCGLNSQRAGRHLTIRGSWDRDKIVFDDIDFSRLRSLTVIGKWESFIISKKMKLLRVLDLEDASRDIKNDDLKHIGKLMPRLKFLSLRGHEKITRLPDSVSRLRQLQTLDVRDTSITTLPKAILNLQKLQYIRAGNKSTSNEGEVTATAVQSSPPTLVSSMLSMFCKRGLGNHGGVMVPAKIGNLTALQTLGVVNINVACGKGKGILKEIKKLTQLHRLGISGVNRECWQEFCSAISGHGQLKSLSVKVVEDKGGVFACFDHICQPPKTLECLKVFGHVQILPGWVAQLQDLRKFNFSLTVLTQHDLQDFSRIRNKHYFDRVSIKPTIDCELYVGEELSRCMPPIIMIECTSKLRITFERLTLVVEVLIVHCSSGSSLRIYGLENLYELKEVWLKGSYVDELKQDLQRQTEEHPNRPVLKLEEPRSS</sequence>
<evidence type="ECO:0000259" key="8">
    <source>
        <dbReference type="Pfam" id="PF00931"/>
    </source>
</evidence>
<evidence type="ECO:0000256" key="1">
    <source>
        <dbReference type="ARBA" id="ARBA00008894"/>
    </source>
</evidence>
<feature type="domain" description="Disease resistance R13L4/SHOC-2-like LRR" evidence="11">
    <location>
        <begin position="1636"/>
        <end position="1882"/>
    </location>
</feature>
<dbReference type="Gene3D" id="3.40.50.300">
    <property type="entry name" value="P-loop containing nucleotide triphosphate hydrolases"/>
    <property type="match status" value="4"/>
</dbReference>
<dbReference type="Gene3D" id="3.80.10.10">
    <property type="entry name" value="Ribonuclease Inhibitor"/>
    <property type="match status" value="1"/>
</dbReference>
<keyword evidence="6" id="KW-0175">Coiled coil</keyword>
<dbReference type="Pfam" id="PF23559">
    <property type="entry name" value="WHD_DRP"/>
    <property type="match status" value="1"/>
</dbReference>
<dbReference type="SUPFAM" id="SSF52540">
    <property type="entry name" value="P-loop containing nucleoside triphosphate hydrolases"/>
    <property type="match status" value="4"/>
</dbReference>
<dbReference type="Pfam" id="PF23598">
    <property type="entry name" value="LRR_14"/>
    <property type="match status" value="2"/>
</dbReference>
<evidence type="ECO:0000256" key="4">
    <source>
        <dbReference type="ARBA" id="ARBA00022741"/>
    </source>
</evidence>
<evidence type="ECO:0000259" key="11">
    <source>
        <dbReference type="Pfam" id="PF23598"/>
    </source>
</evidence>
<feature type="domain" description="NB-ARC" evidence="8">
    <location>
        <begin position="1094"/>
        <end position="1276"/>
    </location>
</feature>
<organism evidence="12 13">
    <name type="scientific">Paspalum notatum var. saurae</name>
    <dbReference type="NCBI Taxonomy" id="547442"/>
    <lineage>
        <taxon>Eukaryota</taxon>
        <taxon>Viridiplantae</taxon>
        <taxon>Streptophyta</taxon>
        <taxon>Embryophyta</taxon>
        <taxon>Tracheophyta</taxon>
        <taxon>Spermatophyta</taxon>
        <taxon>Magnoliopsida</taxon>
        <taxon>Liliopsida</taxon>
        <taxon>Poales</taxon>
        <taxon>Poaceae</taxon>
        <taxon>PACMAD clade</taxon>
        <taxon>Panicoideae</taxon>
        <taxon>Andropogonodae</taxon>
        <taxon>Paspaleae</taxon>
        <taxon>Paspalinae</taxon>
        <taxon>Paspalum</taxon>
    </lineage>
</organism>
<evidence type="ECO:0000259" key="10">
    <source>
        <dbReference type="Pfam" id="PF23559"/>
    </source>
</evidence>
<dbReference type="SUPFAM" id="SSF52047">
    <property type="entry name" value="RNI-like"/>
    <property type="match status" value="1"/>
</dbReference>
<dbReference type="InterPro" id="IPR032675">
    <property type="entry name" value="LRR_dom_sf"/>
</dbReference>
<evidence type="ECO:0000256" key="3">
    <source>
        <dbReference type="ARBA" id="ARBA00022737"/>
    </source>
</evidence>
<evidence type="ECO:0008006" key="14">
    <source>
        <dbReference type="Google" id="ProtNLM"/>
    </source>
</evidence>
<dbReference type="EMBL" id="CP144754">
    <property type="protein sequence ID" value="WVZ96768.1"/>
    <property type="molecule type" value="Genomic_DNA"/>
</dbReference>
<protein>
    <recommendedName>
        <fullName evidence="14">Disease resistance protein RPM1</fullName>
    </recommendedName>
</protein>
<proteinExistence type="inferred from homology"/>
<dbReference type="PANTHER" id="PTHR23155">
    <property type="entry name" value="DISEASE RESISTANCE PROTEIN RP"/>
    <property type="match status" value="1"/>
</dbReference>
<feature type="region of interest" description="Disordered" evidence="7">
    <location>
        <begin position="480"/>
        <end position="542"/>
    </location>
</feature>
<evidence type="ECO:0000256" key="6">
    <source>
        <dbReference type="ARBA" id="ARBA00023054"/>
    </source>
</evidence>
<feature type="domain" description="NB-ARC" evidence="8">
    <location>
        <begin position="675"/>
        <end position="795"/>
    </location>
</feature>
<feature type="domain" description="Disease resistance protein winged helix" evidence="10">
    <location>
        <begin position="1381"/>
        <end position="1439"/>
    </location>
</feature>
<dbReference type="Pfam" id="PF18052">
    <property type="entry name" value="Rx_N"/>
    <property type="match status" value="1"/>
</dbReference>